<dbReference type="Gene3D" id="1.10.10.10">
    <property type="entry name" value="Winged helix-like DNA-binding domain superfamily/Winged helix DNA-binding domain"/>
    <property type="match status" value="1"/>
</dbReference>
<dbReference type="InterPro" id="IPR013324">
    <property type="entry name" value="RNA_pol_sigma_r3/r4-like"/>
</dbReference>
<gene>
    <name evidence="8" type="ORF">MMAD_51200</name>
</gene>
<dbReference type="GO" id="GO:0016987">
    <property type="term" value="F:sigma factor activity"/>
    <property type="evidence" value="ECO:0007669"/>
    <property type="project" value="UniProtKB-KW"/>
</dbReference>
<name>A0A7I7XNQ9_9MYCO</name>
<sequence>MSTDRPLADAGDAALVSAAALGDRAAFEVVVHRYGPMLYRYARRMLANEQDVADAVQETFVAAWRQLDTFRGQSSLKTWLFSICARKIVDSYRVKRAVPIDDLALQTHPSTGPDDDPFAHASSTEFLTALERALEELPPRQRAAWVLRQIEDMTFPQIGDILGLTPDTARGHHFRATRTLRERLRRWK</sequence>
<evidence type="ECO:0000256" key="3">
    <source>
        <dbReference type="ARBA" id="ARBA00023082"/>
    </source>
</evidence>
<keyword evidence="9" id="KW-1185">Reference proteome</keyword>
<organism evidence="8 9">
    <name type="scientific">Mycolicibacterium madagascariense</name>
    <dbReference type="NCBI Taxonomy" id="212765"/>
    <lineage>
        <taxon>Bacteria</taxon>
        <taxon>Bacillati</taxon>
        <taxon>Actinomycetota</taxon>
        <taxon>Actinomycetes</taxon>
        <taxon>Mycobacteriales</taxon>
        <taxon>Mycobacteriaceae</taxon>
        <taxon>Mycolicibacterium</taxon>
    </lineage>
</organism>
<dbReference type="InterPro" id="IPR013249">
    <property type="entry name" value="RNA_pol_sigma70_r4_t2"/>
</dbReference>
<keyword evidence="2" id="KW-0805">Transcription regulation</keyword>
<dbReference type="PANTHER" id="PTHR43133:SF8">
    <property type="entry name" value="RNA POLYMERASE SIGMA FACTOR HI_1459-RELATED"/>
    <property type="match status" value="1"/>
</dbReference>
<dbReference type="KEGG" id="mmag:MMAD_51200"/>
<comment type="similarity">
    <text evidence="1">Belongs to the sigma-70 factor family. ECF subfamily.</text>
</comment>
<dbReference type="InterPro" id="IPR013325">
    <property type="entry name" value="RNA_pol_sigma_r2"/>
</dbReference>
<reference evidence="8 9" key="1">
    <citation type="journal article" date="2019" name="Emerg. Microbes Infect.">
        <title>Comprehensive subspecies identification of 175 nontuberculous mycobacteria species based on 7547 genomic profiles.</title>
        <authorList>
            <person name="Matsumoto Y."/>
            <person name="Kinjo T."/>
            <person name="Motooka D."/>
            <person name="Nabeya D."/>
            <person name="Jung N."/>
            <person name="Uechi K."/>
            <person name="Horii T."/>
            <person name="Iida T."/>
            <person name="Fujita J."/>
            <person name="Nakamura S."/>
        </authorList>
    </citation>
    <scope>NUCLEOTIDE SEQUENCE [LARGE SCALE GENOMIC DNA]</scope>
    <source>
        <strain evidence="8 9">JCM 13574</strain>
    </source>
</reference>
<dbReference type="EMBL" id="AP022610">
    <property type="protein sequence ID" value="BBZ30825.1"/>
    <property type="molecule type" value="Genomic_DNA"/>
</dbReference>
<feature type="domain" description="RNA polymerase sigma-70 region 2" evidence="6">
    <location>
        <begin position="31"/>
        <end position="96"/>
    </location>
</feature>
<evidence type="ECO:0000256" key="5">
    <source>
        <dbReference type="ARBA" id="ARBA00023163"/>
    </source>
</evidence>
<evidence type="ECO:0000313" key="8">
    <source>
        <dbReference type="EMBL" id="BBZ30825.1"/>
    </source>
</evidence>
<dbReference type="InterPro" id="IPR039425">
    <property type="entry name" value="RNA_pol_sigma-70-like"/>
</dbReference>
<dbReference type="SUPFAM" id="SSF88946">
    <property type="entry name" value="Sigma2 domain of RNA polymerase sigma factors"/>
    <property type="match status" value="1"/>
</dbReference>
<dbReference type="Pfam" id="PF08281">
    <property type="entry name" value="Sigma70_r4_2"/>
    <property type="match status" value="1"/>
</dbReference>
<accession>A0A7I7XNQ9</accession>
<dbReference type="InterPro" id="IPR036388">
    <property type="entry name" value="WH-like_DNA-bd_sf"/>
</dbReference>
<dbReference type="Gene3D" id="1.10.1740.10">
    <property type="match status" value="1"/>
</dbReference>
<evidence type="ECO:0000313" key="9">
    <source>
        <dbReference type="Proteomes" id="UP000466517"/>
    </source>
</evidence>
<dbReference type="Proteomes" id="UP000466517">
    <property type="component" value="Chromosome"/>
</dbReference>
<evidence type="ECO:0000259" key="7">
    <source>
        <dbReference type="Pfam" id="PF08281"/>
    </source>
</evidence>
<evidence type="ECO:0000259" key="6">
    <source>
        <dbReference type="Pfam" id="PF04542"/>
    </source>
</evidence>
<dbReference type="RefSeq" id="WP_246241032.1">
    <property type="nucleotide sequence ID" value="NZ_AP022610.1"/>
</dbReference>
<evidence type="ECO:0000256" key="2">
    <source>
        <dbReference type="ARBA" id="ARBA00023015"/>
    </source>
</evidence>
<feature type="domain" description="RNA polymerase sigma factor 70 region 4 type 2" evidence="7">
    <location>
        <begin position="129"/>
        <end position="179"/>
    </location>
</feature>
<keyword evidence="5" id="KW-0804">Transcription</keyword>
<dbReference type="GO" id="GO:0006352">
    <property type="term" value="P:DNA-templated transcription initiation"/>
    <property type="evidence" value="ECO:0007669"/>
    <property type="project" value="InterPro"/>
</dbReference>
<dbReference type="CDD" id="cd06171">
    <property type="entry name" value="Sigma70_r4"/>
    <property type="match status" value="1"/>
</dbReference>
<dbReference type="PANTHER" id="PTHR43133">
    <property type="entry name" value="RNA POLYMERASE ECF-TYPE SIGMA FACTO"/>
    <property type="match status" value="1"/>
</dbReference>
<evidence type="ECO:0000256" key="4">
    <source>
        <dbReference type="ARBA" id="ARBA00023125"/>
    </source>
</evidence>
<dbReference type="SUPFAM" id="SSF88659">
    <property type="entry name" value="Sigma3 and sigma4 domains of RNA polymerase sigma factors"/>
    <property type="match status" value="1"/>
</dbReference>
<dbReference type="AlphaFoldDB" id="A0A7I7XNQ9"/>
<dbReference type="InterPro" id="IPR007627">
    <property type="entry name" value="RNA_pol_sigma70_r2"/>
</dbReference>
<protein>
    <submittedName>
        <fullName evidence="8">Putative RNA polymerase sigma factor</fullName>
    </submittedName>
</protein>
<dbReference type="GO" id="GO:0003677">
    <property type="term" value="F:DNA binding"/>
    <property type="evidence" value="ECO:0007669"/>
    <property type="project" value="UniProtKB-KW"/>
</dbReference>
<dbReference type="InterPro" id="IPR014284">
    <property type="entry name" value="RNA_pol_sigma-70_dom"/>
</dbReference>
<dbReference type="NCBIfam" id="TIGR02937">
    <property type="entry name" value="sigma70-ECF"/>
    <property type="match status" value="1"/>
</dbReference>
<dbReference type="Pfam" id="PF04542">
    <property type="entry name" value="Sigma70_r2"/>
    <property type="match status" value="1"/>
</dbReference>
<proteinExistence type="inferred from homology"/>
<keyword evidence="4" id="KW-0238">DNA-binding</keyword>
<keyword evidence="3" id="KW-0731">Sigma factor</keyword>
<evidence type="ECO:0000256" key="1">
    <source>
        <dbReference type="ARBA" id="ARBA00010641"/>
    </source>
</evidence>